<evidence type="ECO:0000313" key="10">
    <source>
        <dbReference type="EMBL" id="MDR5895091.1"/>
    </source>
</evidence>
<keyword evidence="5 9" id="KW-0812">Transmembrane</keyword>
<evidence type="ECO:0000256" key="7">
    <source>
        <dbReference type="ARBA" id="ARBA00023136"/>
    </source>
</evidence>
<feature type="transmembrane region" description="Helical" evidence="9">
    <location>
        <begin position="64"/>
        <end position="83"/>
    </location>
</feature>
<dbReference type="InterPro" id="IPR005495">
    <property type="entry name" value="LptG/LptF_permease"/>
</dbReference>
<sequence>MFDRLDRYIARNVLSAMLVVQLLILGLDFIITYINDLGDVRGDYGAFEVLLYLLIRLPYRFYEYAPVGVLLGALLGLGTMASSNELTIMRSAGRSLVRIIWGVMKPLGLVILITMAMGELVAPQTEQFASSWRDQLRQGSGHVVSEDGGWQREGDSFYNFGSIRGDNTLINVNRYQFDGDQLVLASHADRAVYDGDAWRLENLRVTHFTDNRTEVSTEASAEWDTDLRPELLRLIINDKESQSIADLWRYGRYLNDQGLNATTSWLYFWQKVLQPVVLAGLVLVAASFVFGPLRTVAAGTRVFYGIITGLVFKYMQDLLAPASTLFGFSPIWAVLLPSLLCFAIGFLMLRRTG</sequence>
<protein>
    <submittedName>
        <fullName evidence="10">LPS export ABC transporter permease LptG</fullName>
    </submittedName>
</protein>
<proteinExistence type="inferred from homology"/>
<evidence type="ECO:0000256" key="8">
    <source>
        <dbReference type="ARBA" id="ARBA00026081"/>
    </source>
</evidence>
<evidence type="ECO:0000256" key="1">
    <source>
        <dbReference type="ARBA" id="ARBA00002265"/>
    </source>
</evidence>
<dbReference type="PANTHER" id="PTHR33529:SF2">
    <property type="entry name" value="LIPOPOLYSACCHARIDE EXPORT SYSTEM PERMEASE PROTEIN LPTG"/>
    <property type="match status" value="1"/>
</dbReference>
<feature type="transmembrane region" description="Helical" evidence="9">
    <location>
        <begin position="331"/>
        <end position="349"/>
    </location>
</feature>
<comment type="similarity">
    <text evidence="3">Belongs to the LptF/LptG family.</text>
</comment>
<evidence type="ECO:0000256" key="4">
    <source>
        <dbReference type="ARBA" id="ARBA00022475"/>
    </source>
</evidence>
<dbReference type="RefSeq" id="WP_251592226.1">
    <property type="nucleotide sequence ID" value="NZ_JAMLJI010000002.1"/>
</dbReference>
<dbReference type="InterPro" id="IPR030923">
    <property type="entry name" value="LptG"/>
</dbReference>
<evidence type="ECO:0000256" key="5">
    <source>
        <dbReference type="ARBA" id="ARBA00022692"/>
    </source>
</evidence>
<evidence type="ECO:0000256" key="6">
    <source>
        <dbReference type="ARBA" id="ARBA00022989"/>
    </source>
</evidence>
<feature type="transmembrane region" description="Helical" evidence="9">
    <location>
        <begin position="95"/>
        <end position="117"/>
    </location>
</feature>
<evidence type="ECO:0000256" key="9">
    <source>
        <dbReference type="SAM" id="Phobius"/>
    </source>
</evidence>
<feature type="transmembrane region" description="Helical" evidence="9">
    <location>
        <begin position="302"/>
        <end position="319"/>
    </location>
</feature>
<keyword evidence="4" id="KW-1003">Cell membrane</keyword>
<name>A0ABU1GSU2_9GAMM</name>
<organism evidence="10 11">
    <name type="scientific">Larsenimonas suaedae</name>
    <dbReference type="NCBI Taxonomy" id="1851019"/>
    <lineage>
        <taxon>Bacteria</taxon>
        <taxon>Pseudomonadati</taxon>
        <taxon>Pseudomonadota</taxon>
        <taxon>Gammaproteobacteria</taxon>
        <taxon>Oceanospirillales</taxon>
        <taxon>Halomonadaceae</taxon>
        <taxon>Larsenimonas</taxon>
    </lineage>
</organism>
<dbReference type="Pfam" id="PF03739">
    <property type="entry name" value="LptF_LptG"/>
    <property type="match status" value="1"/>
</dbReference>
<feature type="transmembrane region" description="Helical" evidence="9">
    <location>
        <begin position="12"/>
        <end position="34"/>
    </location>
</feature>
<comment type="subunit">
    <text evidence="8">Component of the lipopolysaccharide transport and assembly complex. The LptBFG transporter is composed of two ATP-binding proteins (LptB) and two transmembrane proteins (LptF and LptG).</text>
</comment>
<dbReference type="NCBIfam" id="TIGR04408">
    <property type="entry name" value="LptG_lptG"/>
    <property type="match status" value="1"/>
</dbReference>
<dbReference type="EMBL" id="JARWAO010000001">
    <property type="protein sequence ID" value="MDR5895091.1"/>
    <property type="molecule type" value="Genomic_DNA"/>
</dbReference>
<evidence type="ECO:0000256" key="2">
    <source>
        <dbReference type="ARBA" id="ARBA00004651"/>
    </source>
</evidence>
<reference evidence="10 11" key="1">
    <citation type="submission" date="2023-04" db="EMBL/GenBank/DDBJ databases">
        <title>A long-awaited taxogenomic arrangement of the family Halomonadaceae.</title>
        <authorList>
            <person name="De La Haba R."/>
            <person name="Chuvochina M."/>
            <person name="Wittouck S."/>
            <person name="Arahal D.R."/>
            <person name="Sanchez-Porro C."/>
            <person name="Hugenholtz P."/>
            <person name="Ventosa A."/>
        </authorList>
    </citation>
    <scope>NUCLEOTIDE SEQUENCE [LARGE SCALE GENOMIC DNA]</scope>
    <source>
        <strain evidence="10 11">DSM 22428</strain>
    </source>
</reference>
<accession>A0ABU1GSU2</accession>
<evidence type="ECO:0000256" key="3">
    <source>
        <dbReference type="ARBA" id="ARBA00007725"/>
    </source>
</evidence>
<keyword evidence="6 9" id="KW-1133">Transmembrane helix</keyword>
<evidence type="ECO:0000313" key="11">
    <source>
        <dbReference type="Proteomes" id="UP001269375"/>
    </source>
</evidence>
<comment type="caution">
    <text evidence="10">The sequence shown here is derived from an EMBL/GenBank/DDBJ whole genome shotgun (WGS) entry which is preliminary data.</text>
</comment>
<keyword evidence="11" id="KW-1185">Reference proteome</keyword>
<feature type="transmembrane region" description="Helical" evidence="9">
    <location>
        <begin position="272"/>
        <end position="290"/>
    </location>
</feature>
<dbReference type="PANTHER" id="PTHR33529">
    <property type="entry name" value="SLR0882 PROTEIN-RELATED"/>
    <property type="match status" value="1"/>
</dbReference>
<gene>
    <name evidence="10" type="primary">lptG</name>
    <name evidence="10" type="ORF">QC825_03235</name>
</gene>
<comment type="subcellular location">
    <subcellularLocation>
        <location evidence="2">Cell membrane</location>
        <topology evidence="2">Multi-pass membrane protein</topology>
    </subcellularLocation>
</comment>
<comment type="function">
    <text evidence="1">Part of the ABC transporter complex LptBFG involved in the translocation of lipopolysaccharide (LPS) from the inner membrane to the outer membrane.</text>
</comment>
<keyword evidence="7 9" id="KW-0472">Membrane</keyword>
<dbReference type="Proteomes" id="UP001269375">
    <property type="component" value="Unassembled WGS sequence"/>
</dbReference>